<dbReference type="InterPro" id="IPR032675">
    <property type="entry name" value="LRR_dom_sf"/>
</dbReference>
<keyword evidence="6 12" id="KW-0812">Transmembrane</keyword>
<dbReference type="Pfam" id="PF08263">
    <property type="entry name" value="LRRNT_2"/>
    <property type="match status" value="1"/>
</dbReference>
<keyword evidence="16" id="KW-1185">Reference proteome</keyword>
<proteinExistence type="inferred from homology"/>
<reference evidence="15" key="2">
    <citation type="journal article" date="2022" name="Hortic Res">
        <title>The genome of Dioscorea zingiberensis sheds light on the biosynthesis, origin and evolution of the medicinally important diosgenin saponins.</title>
        <authorList>
            <person name="Li Y."/>
            <person name="Tan C."/>
            <person name="Li Z."/>
            <person name="Guo J."/>
            <person name="Li S."/>
            <person name="Chen X."/>
            <person name="Wang C."/>
            <person name="Dai X."/>
            <person name="Yang H."/>
            <person name="Song W."/>
            <person name="Hou L."/>
            <person name="Xu J."/>
            <person name="Tong Z."/>
            <person name="Xu A."/>
            <person name="Yuan X."/>
            <person name="Wang W."/>
            <person name="Yang Q."/>
            <person name="Chen L."/>
            <person name="Sun Z."/>
            <person name="Wang K."/>
            <person name="Pan B."/>
            <person name="Chen J."/>
            <person name="Bao Y."/>
            <person name="Liu F."/>
            <person name="Qi X."/>
            <person name="Gang D.R."/>
            <person name="Wen J."/>
            <person name="Li J."/>
        </authorList>
    </citation>
    <scope>NUCLEOTIDE SEQUENCE</scope>
    <source>
        <strain evidence="15">Dzin_1.0</strain>
    </source>
</reference>
<evidence type="ECO:0000313" key="15">
    <source>
        <dbReference type="EMBL" id="KAJ0967117.1"/>
    </source>
</evidence>
<keyword evidence="11" id="KW-0325">Glycoprotein</keyword>
<dbReference type="InterPro" id="IPR001611">
    <property type="entry name" value="Leu-rich_rpt"/>
</dbReference>
<keyword evidence="7" id="KW-0732">Signal</keyword>
<feature type="domain" description="Disease resistance R13L4/SHOC-2-like LRR" evidence="14">
    <location>
        <begin position="186"/>
        <end position="402"/>
    </location>
</feature>
<dbReference type="PRINTS" id="PR00019">
    <property type="entry name" value="LEURICHRPT"/>
</dbReference>
<keyword evidence="5" id="KW-0433">Leucine-rich repeat</keyword>
<dbReference type="GO" id="GO:0005886">
    <property type="term" value="C:plasma membrane"/>
    <property type="evidence" value="ECO:0007669"/>
    <property type="project" value="UniProtKB-SubCell"/>
</dbReference>
<keyword evidence="8" id="KW-0677">Repeat</keyword>
<comment type="similarity">
    <text evidence="2">Belongs to the RLP family.</text>
</comment>
<keyword evidence="9 12" id="KW-1133">Transmembrane helix</keyword>
<evidence type="ECO:0000256" key="11">
    <source>
        <dbReference type="ARBA" id="ARBA00023180"/>
    </source>
</evidence>
<dbReference type="FunFam" id="3.80.10.10:FF:000095">
    <property type="entry name" value="LRR receptor-like serine/threonine-protein kinase GSO1"/>
    <property type="match status" value="1"/>
</dbReference>
<evidence type="ECO:0000256" key="1">
    <source>
        <dbReference type="ARBA" id="ARBA00004251"/>
    </source>
</evidence>
<dbReference type="Pfam" id="PF00560">
    <property type="entry name" value="LRR_1"/>
    <property type="match status" value="8"/>
</dbReference>
<dbReference type="PANTHER" id="PTHR48063:SF112">
    <property type="entry name" value="RECEPTOR LIKE PROTEIN 30-LIKE"/>
    <property type="match status" value="1"/>
</dbReference>
<dbReference type="SUPFAM" id="SSF52047">
    <property type="entry name" value="RNI-like"/>
    <property type="match status" value="1"/>
</dbReference>
<organism evidence="15 16">
    <name type="scientific">Dioscorea zingiberensis</name>
    <dbReference type="NCBI Taxonomy" id="325984"/>
    <lineage>
        <taxon>Eukaryota</taxon>
        <taxon>Viridiplantae</taxon>
        <taxon>Streptophyta</taxon>
        <taxon>Embryophyta</taxon>
        <taxon>Tracheophyta</taxon>
        <taxon>Spermatophyta</taxon>
        <taxon>Magnoliopsida</taxon>
        <taxon>Liliopsida</taxon>
        <taxon>Dioscoreales</taxon>
        <taxon>Dioscoreaceae</taxon>
        <taxon>Dioscorea</taxon>
    </lineage>
</organism>
<evidence type="ECO:0000259" key="14">
    <source>
        <dbReference type="Pfam" id="PF23598"/>
    </source>
</evidence>
<dbReference type="Proteomes" id="UP001085076">
    <property type="component" value="Miscellaneous, Linkage group lg07"/>
</dbReference>
<accession>A0A9D5C5U4</accession>
<dbReference type="Pfam" id="PF13855">
    <property type="entry name" value="LRR_8"/>
    <property type="match status" value="1"/>
</dbReference>
<gene>
    <name evidence="15" type="ORF">J5N97_024034</name>
</gene>
<dbReference type="FunFam" id="3.80.10.10:FF:000383">
    <property type="entry name" value="Leucine-rich repeat receptor protein kinase EMS1"/>
    <property type="match status" value="1"/>
</dbReference>
<evidence type="ECO:0000313" key="16">
    <source>
        <dbReference type="Proteomes" id="UP001085076"/>
    </source>
</evidence>
<evidence type="ECO:0000256" key="2">
    <source>
        <dbReference type="ARBA" id="ARBA00009592"/>
    </source>
</evidence>
<dbReference type="PANTHER" id="PTHR48063">
    <property type="entry name" value="LRR RECEPTOR-LIKE KINASE"/>
    <property type="match status" value="1"/>
</dbReference>
<evidence type="ECO:0000259" key="13">
    <source>
        <dbReference type="Pfam" id="PF08263"/>
    </source>
</evidence>
<dbReference type="InterPro" id="IPR003591">
    <property type="entry name" value="Leu-rich_rpt_typical-subtyp"/>
</dbReference>
<protein>
    <recommendedName>
        <fullName evidence="17">Leucine-rich repeat-containing N-terminal plant-type domain-containing protein</fullName>
    </recommendedName>
</protein>
<dbReference type="OrthoDB" id="749832at2759"/>
<evidence type="ECO:0008006" key="17">
    <source>
        <dbReference type="Google" id="ProtNLM"/>
    </source>
</evidence>
<sequence>MILSTSQVLSSILAILLIQSTLFTVTTSRIISCLKTERDALLQFKATLVDPSDRLSSWNSSNCCQWRGVRCDNITGHVSRLNLRNSNWFQFNYDSYSYSRNNVTSLRGEINPSLLILQHLIHLDLSYNNFNGKPIPQFISSFKKLRYLNLSTAGFSGAVPLFLGNLSSLHNLHFPSEFAPHVSDSRWLSQLTALRYLDMSGVSFTNSSHWLHELNSLPSIEIIRLRNCGLQRMPLVLPHVNFTSLYYLDLSINSINSTIPTWLFSITSLEYLDLSLNRQLHGILPNDIGNLTSLNVLILYWNSIHMSDAILQLGNLHKLQYLDISYVPQLITSPFDEIRGNFSKLATTLQSLRFKQAFITGSLPHWIGNFTKLRYLDVSTNFLSGEIPASLGQLSQLQLLNIGGNRFNGTVPESLGGLSELLTLDLSYNKLEGVMSETHFRELWKLQVLRISSNSLVLNVSRDWNPPFQLYLIDMSNCLVGPEFPLWLYKQKSLAELDLSHVGISGTMPDWFWSLASNLCRLDLSFNGISGKVPSSLEFNVRKYKSYLDSIDSKLDLSSNFFEGPLPHSVGNVESLALSNNSFSGPLPQDIHETMPKLKSLYLSMNQITGTIPSNLCQLEGLKELDISRNSLIGELPDCWKHDSVLKVLDFSFNNLSGKIPDSVGSLPLVSLTLSNNKFSGEIPSSLQKCVKLYYLDLGHNKFIGNIPTWLGEKLRGLFTLILRSNMFVGGIPPQLSHTYLRILDLSDNNLTGTIPEGFGNFTNMKATMTGAYLKALDYSPTMELIVKSSSLEYERDLPRICLIDLSENNLYGSIPHELTNLKGLMILNLSGNHLTGDITNQIGSMTQLESLDLSRNELLGAIPATLSNLSFLSWMNFSYNNLSGEIPRGGQLSTFNDPSVYIGNEGLCGLPLSKKCLIKTTETHVDEPDLNKDEDLWFYLGIITGFVVGSWSVWVVFLCKKSWKIAYFLFVEHIVDRLYVSFAVNLAHLRRSQL</sequence>
<keyword evidence="10 12" id="KW-0472">Membrane</keyword>
<dbReference type="FunFam" id="3.80.10.10:FF:000111">
    <property type="entry name" value="LRR receptor-like serine/threonine-protein kinase ERECTA"/>
    <property type="match status" value="1"/>
</dbReference>
<feature type="domain" description="Leucine-rich repeat-containing N-terminal plant-type" evidence="13">
    <location>
        <begin position="35"/>
        <end position="72"/>
    </location>
</feature>
<keyword evidence="3" id="KW-1003">Cell membrane</keyword>
<dbReference type="EMBL" id="JAGGNH010000007">
    <property type="protein sequence ID" value="KAJ0967117.1"/>
    <property type="molecule type" value="Genomic_DNA"/>
</dbReference>
<comment type="caution">
    <text evidence="15">The sequence shown here is derived from an EMBL/GenBank/DDBJ whole genome shotgun (WGS) entry which is preliminary data.</text>
</comment>
<reference evidence="15" key="1">
    <citation type="submission" date="2021-03" db="EMBL/GenBank/DDBJ databases">
        <authorList>
            <person name="Li Z."/>
            <person name="Yang C."/>
        </authorList>
    </citation>
    <scope>NUCLEOTIDE SEQUENCE</scope>
    <source>
        <strain evidence="15">Dzin_1.0</strain>
        <tissue evidence="15">Leaf</tissue>
    </source>
</reference>
<feature type="transmembrane region" description="Helical" evidence="12">
    <location>
        <begin position="937"/>
        <end position="960"/>
    </location>
</feature>
<dbReference type="InterPro" id="IPR046956">
    <property type="entry name" value="RLP23-like"/>
</dbReference>
<comment type="subcellular location">
    <subcellularLocation>
        <location evidence="1">Cell membrane</location>
        <topology evidence="1">Single-pass type I membrane protein</topology>
    </subcellularLocation>
</comment>
<evidence type="ECO:0000256" key="12">
    <source>
        <dbReference type="SAM" id="Phobius"/>
    </source>
</evidence>
<evidence type="ECO:0000256" key="3">
    <source>
        <dbReference type="ARBA" id="ARBA00022475"/>
    </source>
</evidence>
<dbReference type="AlphaFoldDB" id="A0A9D5C5U4"/>
<dbReference type="InterPro" id="IPR013210">
    <property type="entry name" value="LRR_N_plant-typ"/>
</dbReference>
<dbReference type="SMART" id="SM00369">
    <property type="entry name" value="LRR_TYP"/>
    <property type="match status" value="8"/>
</dbReference>
<evidence type="ECO:0000256" key="8">
    <source>
        <dbReference type="ARBA" id="ARBA00022737"/>
    </source>
</evidence>
<dbReference type="InterPro" id="IPR055414">
    <property type="entry name" value="LRR_R13L4/SHOC2-like"/>
</dbReference>
<evidence type="ECO:0000256" key="4">
    <source>
        <dbReference type="ARBA" id="ARBA00022553"/>
    </source>
</evidence>
<dbReference type="Pfam" id="PF23598">
    <property type="entry name" value="LRR_14"/>
    <property type="match status" value="1"/>
</dbReference>
<dbReference type="FunFam" id="3.80.10.10:FF:000041">
    <property type="entry name" value="LRR receptor-like serine/threonine-protein kinase ERECTA"/>
    <property type="match status" value="1"/>
</dbReference>
<evidence type="ECO:0000256" key="5">
    <source>
        <dbReference type="ARBA" id="ARBA00022614"/>
    </source>
</evidence>
<evidence type="ECO:0000256" key="6">
    <source>
        <dbReference type="ARBA" id="ARBA00022692"/>
    </source>
</evidence>
<evidence type="ECO:0000256" key="7">
    <source>
        <dbReference type="ARBA" id="ARBA00022729"/>
    </source>
</evidence>
<dbReference type="SUPFAM" id="SSF52058">
    <property type="entry name" value="L domain-like"/>
    <property type="match status" value="2"/>
</dbReference>
<name>A0A9D5C5U4_9LILI</name>
<evidence type="ECO:0000256" key="10">
    <source>
        <dbReference type="ARBA" id="ARBA00023136"/>
    </source>
</evidence>
<keyword evidence="4" id="KW-0597">Phosphoprotein</keyword>
<dbReference type="GO" id="GO:0007165">
    <property type="term" value="P:signal transduction"/>
    <property type="evidence" value="ECO:0007669"/>
    <property type="project" value="UniProtKB-ARBA"/>
</dbReference>
<evidence type="ECO:0000256" key="9">
    <source>
        <dbReference type="ARBA" id="ARBA00022989"/>
    </source>
</evidence>
<dbReference type="Gene3D" id="3.80.10.10">
    <property type="entry name" value="Ribonuclease Inhibitor"/>
    <property type="match status" value="4"/>
</dbReference>